<protein>
    <submittedName>
        <fullName evidence="1">Uncharacterized protein</fullName>
    </submittedName>
</protein>
<accession>A0A8S5PQ29</accession>
<organism evidence="1">
    <name type="scientific">Siphoviridae sp. ctnsL8</name>
    <dbReference type="NCBI Taxonomy" id="2825666"/>
    <lineage>
        <taxon>Viruses</taxon>
        <taxon>Duplodnaviria</taxon>
        <taxon>Heunggongvirae</taxon>
        <taxon>Uroviricota</taxon>
        <taxon>Caudoviricetes</taxon>
    </lineage>
</organism>
<proteinExistence type="predicted"/>
<evidence type="ECO:0000313" key="1">
    <source>
        <dbReference type="EMBL" id="DAE08308.1"/>
    </source>
</evidence>
<name>A0A8S5PQ29_9CAUD</name>
<dbReference type="EMBL" id="BK015467">
    <property type="protein sequence ID" value="DAE08308.1"/>
    <property type="molecule type" value="Genomic_DNA"/>
</dbReference>
<reference evidence="1" key="1">
    <citation type="journal article" date="2021" name="Proc. Natl. Acad. Sci. U.S.A.">
        <title>A Catalog of Tens of Thousands of Viruses from Human Metagenomes Reveals Hidden Associations with Chronic Diseases.</title>
        <authorList>
            <person name="Tisza M.J."/>
            <person name="Buck C.B."/>
        </authorList>
    </citation>
    <scope>NUCLEOTIDE SEQUENCE</scope>
    <source>
        <strain evidence="1">CtnsL8</strain>
    </source>
</reference>
<sequence length="120" mass="13721">MNNKNKELSSLDKLKNILRRKADDGVKISVANAGWLLNLAYAAGQHKAVKDAKGLKWVELPIKISGCTRFGTSYDIYRNVHINSYMLKYNNGFIRVCNTIEEAKEIAERDYKKKLKECLL</sequence>